<dbReference type="InterPro" id="IPR000644">
    <property type="entry name" value="CBS_dom"/>
</dbReference>
<dbReference type="SUPFAM" id="SSF54631">
    <property type="entry name" value="CBS-domain pair"/>
    <property type="match status" value="2"/>
</dbReference>
<dbReference type="EMBL" id="QEFD01000099">
    <property type="protein sequence ID" value="PVU76431.1"/>
    <property type="molecule type" value="Genomic_DNA"/>
</dbReference>
<dbReference type="CDD" id="cd02205">
    <property type="entry name" value="CBS_pair_SF"/>
    <property type="match status" value="2"/>
</dbReference>
<dbReference type="Proteomes" id="UP000245638">
    <property type="component" value="Unassembled WGS sequence"/>
</dbReference>
<evidence type="ECO:0000259" key="3">
    <source>
        <dbReference type="PROSITE" id="PS51371"/>
    </source>
</evidence>
<keyword evidence="1 2" id="KW-0129">CBS domain</keyword>
<dbReference type="PANTHER" id="PTHR43080">
    <property type="entry name" value="CBS DOMAIN-CONTAINING PROTEIN CBSX3, MITOCHONDRIAL"/>
    <property type="match status" value="1"/>
</dbReference>
<sequence length="268" mass="29914">MGIIRSSIILRPYDTLLYATKIMIMEYVPKAIVTDEKGFPLGALTQKDIIKFVYEKGEEISFDKVYVSEVMRKDIVCVNESIDPLEAAEIMIDKKQPLLVVCSDDGKALGMIIKSDLTQYYASQIRGLQKTEEYMTSPAITISKSDSLINAVKTLVEKDVSRLIVVNEDKIEGQLTTTDLLYMAPAIKYKECKINVSEVMSPNIIVVDAGEDLASAAKLMASRKIKGIPVVKGDKLAGVITTTDVTRALLDDRVRKYLYEIKMYTSTF</sequence>
<comment type="caution">
    <text evidence="4">The sequence shown here is derived from an EMBL/GenBank/DDBJ whole genome shotgun (WGS) entry which is preliminary data.</text>
</comment>
<evidence type="ECO:0000313" key="4">
    <source>
        <dbReference type="EMBL" id="PVU76431.1"/>
    </source>
</evidence>
<evidence type="ECO:0000256" key="2">
    <source>
        <dbReference type="PROSITE-ProRule" id="PRU00703"/>
    </source>
</evidence>
<dbReference type="Gene3D" id="3.10.580.10">
    <property type="entry name" value="CBS-domain"/>
    <property type="match status" value="2"/>
</dbReference>
<dbReference type="InterPro" id="IPR051257">
    <property type="entry name" value="Diverse_CBS-Domain"/>
</dbReference>
<dbReference type="Pfam" id="PF00571">
    <property type="entry name" value="CBS"/>
    <property type="match status" value="4"/>
</dbReference>
<feature type="domain" description="CBS" evidence="3">
    <location>
        <begin position="200"/>
        <end position="255"/>
    </location>
</feature>
<protein>
    <submittedName>
        <fullName evidence="4">Histidine kinase</fullName>
    </submittedName>
</protein>
<evidence type="ECO:0000256" key="1">
    <source>
        <dbReference type="ARBA" id="ARBA00023122"/>
    </source>
</evidence>
<evidence type="ECO:0000313" key="5">
    <source>
        <dbReference type="Proteomes" id="UP000245638"/>
    </source>
</evidence>
<gene>
    <name evidence="4" type="ORF">DDW13_03090</name>
</gene>
<dbReference type="PANTHER" id="PTHR43080:SF2">
    <property type="entry name" value="CBS DOMAIN-CONTAINING PROTEIN"/>
    <property type="match status" value="1"/>
</dbReference>
<reference evidence="4 5" key="1">
    <citation type="journal article" date="2015" name="Appl. Environ. Microbiol.">
        <title>Nanoarchaeota, Their Sulfolobales Host, and Nanoarchaeota Virus Distribution across Yellowstone National Park Hot Springs.</title>
        <authorList>
            <person name="Munson-McGee J.H."/>
            <person name="Field E.K."/>
            <person name="Bateson M."/>
            <person name="Rooney C."/>
            <person name="Stepanauskas R."/>
            <person name="Young M.J."/>
        </authorList>
    </citation>
    <scope>NUCLEOTIDE SEQUENCE [LARGE SCALE GENOMIC DNA]</scope>
    <source>
        <strain evidence="4">SCGC AC-742_N10</strain>
    </source>
</reference>
<name>A0A2T9X8R0_9CREN</name>
<dbReference type="PROSITE" id="PS51371">
    <property type="entry name" value="CBS"/>
    <property type="match status" value="4"/>
</dbReference>
<accession>A0A2T9X8R0</accession>
<dbReference type="SMART" id="SM00116">
    <property type="entry name" value="CBS"/>
    <property type="match status" value="4"/>
</dbReference>
<dbReference type="InterPro" id="IPR046342">
    <property type="entry name" value="CBS_dom_sf"/>
</dbReference>
<proteinExistence type="predicted"/>
<feature type="domain" description="CBS" evidence="3">
    <location>
        <begin position="3"/>
        <end position="60"/>
    </location>
</feature>
<keyword evidence="4" id="KW-0418">Kinase</keyword>
<feature type="domain" description="CBS" evidence="3">
    <location>
        <begin position="135"/>
        <end position="191"/>
    </location>
</feature>
<dbReference type="GO" id="GO:0016301">
    <property type="term" value="F:kinase activity"/>
    <property type="evidence" value="ECO:0007669"/>
    <property type="project" value="UniProtKB-KW"/>
</dbReference>
<feature type="domain" description="CBS" evidence="3">
    <location>
        <begin position="71"/>
        <end position="128"/>
    </location>
</feature>
<dbReference type="AlphaFoldDB" id="A0A2T9X8R0"/>
<organism evidence="4 5">
    <name type="scientific">Acidianus hospitalis</name>
    <dbReference type="NCBI Taxonomy" id="563177"/>
    <lineage>
        <taxon>Archaea</taxon>
        <taxon>Thermoproteota</taxon>
        <taxon>Thermoprotei</taxon>
        <taxon>Sulfolobales</taxon>
        <taxon>Sulfolobaceae</taxon>
        <taxon>Acidianus</taxon>
    </lineage>
</organism>
<keyword evidence="4" id="KW-0808">Transferase</keyword>